<keyword evidence="2" id="KW-1133">Transmembrane helix</keyword>
<proteinExistence type="predicted"/>
<evidence type="ECO:0000313" key="5">
    <source>
        <dbReference type="Proteomes" id="UP000800082"/>
    </source>
</evidence>
<sequence>MSGRLHKIIASASALLQLSNAKLADPTITAPAVLPRQNSDAFIGYLELSNTWTSISCNSGLTWYQSGQYAQCCPETETHCYAPTACVGGSQIYTYPDSSSVRTIACTENYQNAAISICNTIFIFENTHDSNPRTNINCGDSSANWSYYRDVPLEATATTSSIPGATTSTPALPTQASEPEPGSKAWIAGVVIGPILGLALVGAGVWFFLRRKRKAVQLPQHSSGAHIDSDSPPAGVEGYTEARPQSYPAQPTHYNLPGQSGQYRYPQQGGFSPVPQYGFQSAYNATADPQPEAYTHNTKREGIGGTAELAGNDTGIARTAPSPLVAVPVSELSGVDARRLGQEEFDSNKPQ</sequence>
<dbReference type="RefSeq" id="XP_033450772.1">
    <property type="nucleotide sequence ID" value="XM_033589800.1"/>
</dbReference>
<keyword evidence="5" id="KW-1185">Reference proteome</keyword>
<dbReference type="CDD" id="cd12087">
    <property type="entry name" value="TM_EGFR-like"/>
    <property type="match status" value="1"/>
</dbReference>
<dbReference type="Proteomes" id="UP000800082">
    <property type="component" value="Unassembled WGS sequence"/>
</dbReference>
<evidence type="ECO:0000256" key="2">
    <source>
        <dbReference type="SAM" id="Phobius"/>
    </source>
</evidence>
<feature type="region of interest" description="Disordered" evidence="1">
    <location>
        <begin position="158"/>
        <end position="180"/>
    </location>
</feature>
<dbReference type="EMBL" id="ML978963">
    <property type="protein sequence ID" value="KAF1930524.1"/>
    <property type="molecule type" value="Genomic_DNA"/>
</dbReference>
<feature type="chain" id="PRO_5025510028" description="Mid2 domain-containing protein" evidence="3">
    <location>
        <begin position="22"/>
        <end position="351"/>
    </location>
</feature>
<evidence type="ECO:0000256" key="1">
    <source>
        <dbReference type="SAM" id="MobiDB-lite"/>
    </source>
</evidence>
<dbReference type="AlphaFoldDB" id="A0A6A5RTN6"/>
<evidence type="ECO:0008006" key="6">
    <source>
        <dbReference type="Google" id="ProtNLM"/>
    </source>
</evidence>
<reference evidence="4" key="1">
    <citation type="journal article" date="2020" name="Stud. Mycol.">
        <title>101 Dothideomycetes genomes: a test case for predicting lifestyles and emergence of pathogens.</title>
        <authorList>
            <person name="Haridas S."/>
            <person name="Albert R."/>
            <person name="Binder M."/>
            <person name="Bloem J."/>
            <person name="Labutti K."/>
            <person name="Salamov A."/>
            <person name="Andreopoulos B."/>
            <person name="Baker S."/>
            <person name="Barry K."/>
            <person name="Bills G."/>
            <person name="Bluhm B."/>
            <person name="Cannon C."/>
            <person name="Castanera R."/>
            <person name="Culley D."/>
            <person name="Daum C."/>
            <person name="Ezra D."/>
            <person name="Gonzalez J."/>
            <person name="Henrissat B."/>
            <person name="Kuo A."/>
            <person name="Liang C."/>
            <person name="Lipzen A."/>
            <person name="Lutzoni F."/>
            <person name="Magnuson J."/>
            <person name="Mondo S."/>
            <person name="Nolan M."/>
            <person name="Ohm R."/>
            <person name="Pangilinan J."/>
            <person name="Park H.-J."/>
            <person name="Ramirez L."/>
            <person name="Alfaro M."/>
            <person name="Sun H."/>
            <person name="Tritt A."/>
            <person name="Yoshinaga Y."/>
            <person name="Zwiers L.-H."/>
            <person name="Turgeon B."/>
            <person name="Goodwin S."/>
            <person name="Spatafora J."/>
            <person name="Crous P."/>
            <person name="Grigoriev I."/>
        </authorList>
    </citation>
    <scope>NUCLEOTIDE SEQUENCE</scope>
    <source>
        <strain evidence="4">CBS 183.55</strain>
    </source>
</reference>
<keyword evidence="2" id="KW-0812">Transmembrane</keyword>
<feature type="region of interest" description="Disordered" evidence="1">
    <location>
        <begin position="218"/>
        <end position="239"/>
    </location>
</feature>
<accession>A0A6A5RTN6</accession>
<feature type="signal peptide" evidence="3">
    <location>
        <begin position="1"/>
        <end position="21"/>
    </location>
</feature>
<protein>
    <recommendedName>
        <fullName evidence="6">Mid2 domain-containing protein</fullName>
    </recommendedName>
</protein>
<name>A0A6A5RTN6_9PLEO</name>
<dbReference type="GeneID" id="54347448"/>
<feature type="transmembrane region" description="Helical" evidence="2">
    <location>
        <begin position="185"/>
        <end position="209"/>
    </location>
</feature>
<feature type="compositionally biased region" description="Polar residues" evidence="1">
    <location>
        <begin position="158"/>
        <end position="177"/>
    </location>
</feature>
<evidence type="ECO:0000313" key="4">
    <source>
        <dbReference type="EMBL" id="KAF1930524.1"/>
    </source>
</evidence>
<gene>
    <name evidence="4" type="ORF">M421DRAFT_376078</name>
</gene>
<organism evidence="4 5">
    <name type="scientific">Didymella exigua CBS 183.55</name>
    <dbReference type="NCBI Taxonomy" id="1150837"/>
    <lineage>
        <taxon>Eukaryota</taxon>
        <taxon>Fungi</taxon>
        <taxon>Dikarya</taxon>
        <taxon>Ascomycota</taxon>
        <taxon>Pezizomycotina</taxon>
        <taxon>Dothideomycetes</taxon>
        <taxon>Pleosporomycetidae</taxon>
        <taxon>Pleosporales</taxon>
        <taxon>Pleosporineae</taxon>
        <taxon>Didymellaceae</taxon>
        <taxon>Didymella</taxon>
    </lineage>
</organism>
<keyword evidence="2" id="KW-0472">Membrane</keyword>
<dbReference type="OrthoDB" id="3557178at2759"/>
<evidence type="ECO:0000256" key="3">
    <source>
        <dbReference type="SAM" id="SignalP"/>
    </source>
</evidence>
<keyword evidence="3" id="KW-0732">Signal</keyword>
<dbReference type="NCBIfam" id="TIGR01167">
    <property type="entry name" value="LPXTG_anchor"/>
    <property type="match status" value="1"/>
</dbReference>